<gene>
    <name evidence="1" type="ORF">F2Q70_00022775</name>
</gene>
<name>A0A8S9GLJ9_BRACR</name>
<organism evidence="1">
    <name type="scientific">Brassica cretica</name>
    <name type="common">Mustard</name>
    <dbReference type="NCBI Taxonomy" id="69181"/>
    <lineage>
        <taxon>Eukaryota</taxon>
        <taxon>Viridiplantae</taxon>
        <taxon>Streptophyta</taxon>
        <taxon>Embryophyta</taxon>
        <taxon>Tracheophyta</taxon>
        <taxon>Spermatophyta</taxon>
        <taxon>Magnoliopsida</taxon>
        <taxon>eudicotyledons</taxon>
        <taxon>Gunneridae</taxon>
        <taxon>Pentapetalae</taxon>
        <taxon>rosids</taxon>
        <taxon>malvids</taxon>
        <taxon>Brassicales</taxon>
        <taxon>Brassicaceae</taxon>
        <taxon>Brassiceae</taxon>
        <taxon>Brassica</taxon>
    </lineage>
</organism>
<sequence length="185" mass="20739">MVSRRGWYLGILAVKSDFGLRSGVDLGETSYLLRFCWASEILRRRARGCVGCCVVATAAVLFVYRCRSRRSSFPVRRSCSPALPRWRSFGVALGTRFGRTTSECGSHCTRFTVWFALVLKPNRIMVTFGDLGGTSQWAQLELFGKIVVGVLETQFSTAGGGWRIEFLRLRFAKLSGDGINHLEQR</sequence>
<proteinExistence type="predicted"/>
<reference evidence="1" key="1">
    <citation type="submission" date="2019-12" db="EMBL/GenBank/DDBJ databases">
        <title>Genome sequencing and annotation of Brassica cretica.</title>
        <authorList>
            <person name="Studholme D.J."/>
            <person name="Sarris P.F."/>
        </authorList>
    </citation>
    <scope>NUCLEOTIDE SEQUENCE</scope>
    <source>
        <strain evidence="1">PFS-102/07</strain>
        <tissue evidence="1">Leaf</tissue>
    </source>
</reference>
<dbReference type="AlphaFoldDB" id="A0A8S9GLJ9"/>
<protein>
    <submittedName>
        <fullName evidence="1">Uncharacterized protein</fullName>
    </submittedName>
</protein>
<comment type="caution">
    <text evidence="1">The sequence shown here is derived from an EMBL/GenBank/DDBJ whole genome shotgun (WGS) entry which is preliminary data.</text>
</comment>
<evidence type="ECO:0000313" key="1">
    <source>
        <dbReference type="EMBL" id="KAF2547201.1"/>
    </source>
</evidence>
<accession>A0A8S9GLJ9</accession>
<dbReference type="EMBL" id="QGKY02001925">
    <property type="protein sequence ID" value="KAF2547201.1"/>
    <property type="molecule type" value="Genomic_DNA"/>
</dbReference>